<sequence length="285" mass="32007">MADILYTWKKNEYLNDAYVKEKVINDNKSSKLKSAVVRFLIISFVLLLLGEIIYYAIILPYSSIAAVNISGCSDLSSIEVKKLAGIESNTKWLSIDSSEISKKLVSYPGIASVTVEKKFPDKVSIKIVERKAVALAFTEVEGRTVPMEIDGYGVVFRIGSPIIKSNLPIITGLTFKSPREGMQVNEKLSQLFVQLDILQKKHPVLLNEISEIKIQPKKYGGYDLILYPVKSRLSVITNKFLTEESLQYMILILDVVKDINLEKNIIGIDLRGANAVYIKREAKDE</sequence>
<dbReference type="RefSeq" id="WP_002668441.1">
    <property type="nucleotide sequence ID" value="NZ_CM001795.1"/>
</dbReference>
<evidence type="ECO:0000256" key="3">
    <source>
        <dbReference type="ARBA" id="ARBA00022618"/>
    </source>
</evidence>
<accession>A0A0E2E6Y7</accession>
<keyword evidence="7" id="KW-0131">Cell cycle</keyword>
<keyword evidence="4 8" id="KW-0812">Transmembrane</keyword>
<dbReference type="PANTHER" id="PTHR37820">
    <property type="entry name" value="CELL DIVISION PROTEIN DIVIB"/>
    <property type="match status" value="1"/>
</dbReference>
<dbReference type="GO" id="GO:0005886">
    <property type="term" value="C:plasma membrane"/>
    <property type="evidence" value="ECO:0007669"/>
    <property type="project" value="TreeGrafter"/>
</dbReference>
<dbReference type="PROSITE" id="PS51779">
    <property type="entry name" value="POTRA"/>
    <property type="match status" value="1"/>
</dbReference>
<comment type="caution">
    <text evidence="10">The sequence shown here is derived from an EMBL/GenBank/DDBJ whole genome shotgun (WGS) entry which is preliminary data.</text>
</comment>
<proteinExistence type="predicted"/>
<reference evidence="10" key="1">
    <citation type="submission" date="2012-01" db="EMBL/GenBank/DDBJ databases">
        <title>The Genome Sequence of Treponema denticola H-22.</title>
        <authorList>
            <consortium name="The Broad Institute Genome Sequencing Platform"/>
            <person name="Earl A."/>
            <person name="Ward D."/>
            <person name="Feldgarden M."/>
            <person name="Gevers D."/>
            <person name="Blanton J.M."/>
            <person name="Fenno C.J."/>
            <person name="Baranova O.V."/>
            <person name="Mathney J."/>
            <person name="Dewhirst F.E."/>
            <person name="Izard J."/>
            <person name="Young S.K."/>
            <person name="Zeng Q."/>
            <person name="Gargeya S."/>
            <person name="Fitzgerald M."/>
            <person name="Haas B."/>
            <person name="Abouelleil A."/>
            <person name="Alvarado L."/>
            <person name="Arachchi H.M."/>
            <person name="Berlin A."/>
            <person name="Chapman S.B."/>
            <person name="Gearin G."/>
            <person name="Goldberg J."/>
            <person name="Griggs A."/>
            <person name="Gujja S."/>
            <person name="Hansen M."/>
            <person name="Heiman D."/>
            <person name="Howarth C."/>
            <person name="Larimer J."/>
            <person name="Lui A."/>
            <person name="MacDonald P.J.P."/>
            <person name="McCowen C."/>
            <person name="Montmayeur A."/>
            <person name="Murphy C."/>
            <person name="Neiman D."/>
            <person name="Pearson M."/>
            <person name="Priest M."/>
            <person name="Roberts A."/>
            <person name="Saif S."/>
            <person name="Shea T."/>
            <person name="Sisk P."/>
            <person name="Stolte C."/>
            <person name="Sykes S."/>
            <person name="Wortman J."/>
            <person name="Nusbaum C."/>
            <person name="Birren B."/>
        </authorList>
    </citation>
    <scope>NUCLEOTIDE SEQUENCE [LARGE SCALE GENOMIC DNA]</scope>
    <source>
        <strain evidence="10">H-22</strain>
    </source>
</reference>
<dbReference type="PANTHER" id="PTHR37820:SF1">
    <property type="entry name" value="CELL DIVISION PROTEIN FTSQ"/>
    <property type="match status" value="1"/>
</dbReference>
<dbReference type="AlphaFoldDB" id="A0A0E2E6Y7"/>
<organism evidence="10">
    <name type="scientific">Treponema denticola H-22</name>
    <dbReference type="NCBI Taxonomy" id="999432"/>
    <lineage>
        <taxon>Bacteria</taxon>
        <taxon>Pseudomonadati</taxon>
        <taxon>Spirochaetota</taxon>
        <taxon>Spirochaetia</taxon>
        <taxon>Spirochaetales</taxon>
        <taxon>Treponemataceae</taxon>
        <taxon>Treponema</taxon>
    </lineage>
</organism>
<dbReference type="PATRIC" id="fig|999432.5.peg.8"/>
<evidence type="ECO:0000256" key="1">
    <source>
        <dbReference type="ARBA" id="ARBA00004370"/>
    </source>
</evidence>
<dbReference type="InterPro" id="IPR034746">
    <property type="entry name" value="POTRA"/>
</dbReference>
<dbReference type="Gene3D" id="3.10.20.310">
    <property type="entry name" value="membrane protein fhac"/>
    <property type="match status" value="1"/>
</dbReference>
<feature type="transmembrane region" description="Helical" evidence="8">
    <location>
        <begin position="35"/>
        <end position="57"/>
    </location>
</feature>
<dbReference type="InterPro" id="IPR013685">
    <property type="entry name" value="POTRA_FtsQ_type"/>
</dbReference>
<keyword evidence="2" id="KW-1003">Cell membrane</keyword>
<evidence type="ECO:0000313" key="10">
    <source>
        <dbReference type="EMBL" id="EMB35816.1"/>
    </source>
</evidence>
<evidence type="ECO:0000256" key="5">
    <source>
        <dbReference type="ARBA" id="ARBA00022989"/>
    </source>
</evidence>
<evidence type="ECO:0000256" key="7">
    <source>
        <dbReference type="ARBA" id="ARBA00023306"/>
    </source>
</evidence>
<keyword evidence="5 8" id="KW-1133">Transmembrane helix</keyword>
<evidence type="ECO:0000256" key="8">
    <source>
        <dbReference type="SAM" id="Phobius"/>
    </source>
</evidence>
<dbReference type="InterPro" id="IPR050487">
    <property type="entry name" value="FtsQ_DivIB"/>
</dbReference>
<evidence type="ECO:0000256" key="6">
    <source>
        <dbReference type="ARBA" id="ARBA00023136"/>
    </source>
</evidence>
<dbReference type="GeneID" id="2741163"/>
<dbReference type="EMBL" id="AGDV01000001">
    <property type="protein sequence ID" value="EMB35816.1"/>
    <property type="molecule type" value="Genomic_DNA"/>
</dbReference>
<evidence type="ECO:0000256" key="2">
    <source>
        <dbReference type="ARBA" id="ARBA00022475"/>
    </source>
</evidence>
<dbReference type="Pfam" id="PF08478">
    <property type="entry name" value="POTRA_1"/>
    <property type="match status" value="1"/>
</dbReference>
<dbReference type="GO" id="GO:0051301">
    <property type="term" value="P:cell division"/>
    <property type="evidence" value="ECO:0007669"/>
    <property type="project" value="UniProtKB-KW"/>
</dbReference>
<dbReference type="Proteomes" id="UP000011705">
    <property type="component" value="Chromosome"/>
</dbReference>
<gene>
    <name evidence="10" type="ORF">HMPREF9726_00008</name>
</gene>
<protein>
    <recommendedName>
        <fullName evidence="9">POTRA domain-containing protein</fullName>
    </recommendedName>
</protein>
<evidence type="ECO:0000256" key="4">
    <source>
        <dbReference type="ARBA" id="ARBA00022692"/>
    </source>
</evidence>
<name>A0A0E2E6Y7_TREDN</name>
<keyword evidence="6 8" id="KW-0472">Membrane</keyword>
<evidence type="ECO:0000259" key="9">
    <source>
        <dbReference type="PROSITE" id="PS51779"/>
    </source>
</evidence>
<feature type="domain" description="POTRA" evidence="9">
    <location>
        <begin position="62"/>
        <end position="130"/>
    </location>
</feature>
<comment type="subcellular location">
    <subcellularLocation>
        <location evidence="1">Membrane</location>
    </subcellularLocation>
</comment>
<keyword evidence="3" id="KW-0132">Cell division</keyword>
<dbReference type="HOGENOM" id="CLU_069614_0_0_12"/>